<dbReference type="Proteomes" id="UP000184520">
    <property type="component" value="Unassembled WGS sequence"/>
</dbReference>
<reference evidence="2" key="1">
    <citation type="submission" date="2016-11" db="EMBL/GenBank/DDBJ databases">
        <authorList>
            <person name="Varghese N."/>
            <person name="Submissions S."/>
        </authorList>
    </citation>
    <scope>NUCLEOTIDE SEQUENCE [LARGE SCALE GENOMIC DNA]</scope>
    <source>
        <strain evidence="2">CGMCC 1.8995</strain>
    </source>
</reference>
<keyword evidence="2" id="KW-1185">Reference proteome</keyword>
<sequence length="130" mass="15067">MFRSFAIALEVAVLVVILQLPFVQYLLSDVQETVSEWMTEIAQREEREQLADISANLQGQIDAMRPYQQEYVATILSSRLQLIKFYDNYCVNDDRNPYVYGATLHLFCQEIKQSPLYYQGSGEERLTASK</sequence>
<dbReference type="RefSeq" id="WP_073320560.1">
    <property type="nucleotide sequence ID" value="NZ_FQWD01000002.1"/>
</dbReference>
<accession>A0A1M5HVY2</accession>
<dbReference type="EMBL" id="FQWD01000002">
    <property type="protein sequence ID" value="SHG20069.1"/>
    <property type="molecule type" value="Genomic_DNA"/>
</dbReference>
<name>A0A1M5HVY2_9ALTE</name>
<evidence type="ECO:0000313" key="1">
    <source>
        <dbReference type="EMBL" id="SHG20069.1"/>
    </source>
</evidence>
<proteinExistence type="predicted"/>
<protein>
    <submittedName>
        <fullName evidence="1">Uncharacterized protein</fullName>
    </submittedName>
</protein>
<gene>
    <name evidence="1" type="ORF">SAMN05216361_1645</name>
</gene>
<dbReference type="OrthoDB" id="6336011at2"/>
<evidence type="ECO:0000313" key="2">
    <source>
        <dbReference type="Proteomes" id="UP000184520"/>
    </source>
</evidence>
<organism evidence="1 2">
    <name type="scientific">Marisediminitalea aggregata</name>
    <dbReference type="NCBI Taxonomy" id="634436"/>
    <lineage>
        <taxon>Bacteria</taxon>
        <taxon>Pseudomonadati</taxon>
        <taxon>Pseudomonadota</taxon>
        <taxon>Gammaproteobacteria</taxon>
        <taxon>Alteromonadales</taxon>
        <taxon>Alteromonadaceae</taxon>
        <taxon>Marisediminitalea</taxon>
    </lineage>
</organism>
<dbReference type="AlphaFoldDB" id="A0A1M5HVY2"/>